<sequence>SSIRAVVGAASAASMSSPPSLSLPLPLLPSSRPPRPSLHLPSRSHALCLSLLVLLFLSPSTTASPYYERDWNGADDDSTVFEADGSTGGSSSRPSDPPSLSIPRISPSTRTETTPDRQIRPETVSSMPTVLTPHFVSAPQPPPPPPPLPTILTLDQATSTVQPSISLELQNTRMMEIVANLTKKLGQGSSSGSDISISFTPDELKKMQEIIGATGQRLKADFETTRRELMMPSGGGKIPDLYNYDDSKQIVSPENPRFREEIDLIYSTQPPENNSTVIEESTLPPTEPIPDDLILTDPENPDQDSGENEQESTDGELIEVL</sequence>
<proteinExistence type="predicted"/>
<feature type="compositionally biased region" description="Acidic residues" evidence="5">
    <location>
        <begin position="299"/>
        <end position="321"/>
    </location>
</feature>
<dbReference type="GO" id="GO:0006006">
    <property type="term" value="P:glucose metabolic process"/>
    <property type="evidence" value="ECO:0007669"/>
    <property type="project" value="TreeGrafter"/>
</dbReference>
<feature type="compositionally biased region" description="Low complexity" evidence="5">
    <location>
        <begin position="16"/>
        <end position="28"/>
    </location>
</feature>
<dbReference type="Proteomes" id="UP001328107">
    <property type="component" value="Unassembled WGS sequence"/>
</dbReference>
<dbReference type="AlphaFoldDB" id="A0AAN5C3Y6"/>
<dbReference type="GO" id="GO:0005783">
    <property type="term" value="C:endoplasmic reticulum"/>
    <property type="evidence" value="ECO:0007669"/>
    <property type="project" value="TreeGrafter"/>
</dbReference>
<dbReference type="PANTHER" id="PTHR21208">
    <property type="entry name" value="ADP-DEPENDENT GLUCOKINASE"/>
    <property type="match status" value="1"/>
</dbReference>
<feature type="compositionally biased region" description="Low complexity" evidence="5">
    <location>
        <begin position="89"/>
        <end position="110"/>
    </location>
</feature>
<feature type="compositionally biased region" description="Polar residues" evidence="5">
    <location>
        <begin position="269"/>
        <end position="279"/>
    </location>
</feature>
<dbReference type="EMBL" id="BTRK01000002">
    <property type="protein sequence ID" value="GMR36228.1"/>
    <property type="molecule type" value="Genomic_DNA"/>
</dbReference>
<feature type="region of interest" description="Disordered" evidence="5">
    <location>
        <begin position="1"/>
        <end position="28"/>
    </location>
</feature>
<dbReference type="GO" id="GO:0043843">
    <property type="term" value="F:ADP-specific glucokinase activity"/>
    <property type="evidence" value="ECO:0007669"/>
    <property type="project" value="TreeGrafter"/>
</dbReference>
<evidence type="ECO:0000256" key="1">
    <source>
        <dbReference type="ARBA" id="ARBA00022679"/>
    </source>
</evidence>
<gene>
    <name evidence="6" type="ORF">PMAYCL1PPCAC_06423</name>
</gene>
<feature type="region of interest" description="Disordered" evidence="5">
    <location>
        <begin position="68"/>
        <end position="125"/>
    </location>
</feature>
<dbReference type="InterPro" id="IPR007666">
    <property type="entry name" value="ADP_PFK/GK"/>
</dbReference>
<evidence type="ECO:0000313" key="7">
    <source>
        <dbReference type="Proteomes" id="UP001328107"/>
    </source>
</evidence>
<keyword evidence="2" id="KW-0479">Metal-binding</keyword>
<protein>
    <submittedName>
        <fullName evidence="6">Uncharacterized protein</fullName>
    </submittedName>
</protein>
<evidence type="ECO:0000313" key="6">
    <source>
        <dbReference type="EMBL" id="GMR36228.1"/>
    </source>
</evidence>
<name>A0AAN5C3Y6_9BILA</name>
<evidence type="ECO:0000256" key="3">
    <source>
        <dbReference type="ARBA" id="ARBA00022777"/>
    </source>
</evidence>
<reference evidence="7" key="1">
    <citation type="submission" date="2022-10" db="EMBL/GenBank/DDBJ databases">
        <title>Genome assembly of Pristionchus species.</title>
        <authorList>
            <person name="Yoshida K."/>
            <person name="Sommer R.J."/>
        </authorList>
    </citation>
    <scope>NUCLEOTIDE SEQUENCE [LARGE SCALE GENOMIC DNA]</scope>
    <source>
        <strain evidence="7">RS5460</strain>
    </source>
</reference>
<feature type="region of interest" description="Disordered" evidence="5">
    <location>
        <begin position="269"/>
        <end position="321"/>
    </location>
</feature>
<comment type="caution">
    <text evidence="6">The sequence shown here is derived from an EMBL/GenBank/DDBJ whole genome shotgun (WGS) entry which is preliminary data.</text>
</comment>
<keyword evidence="4" id="KW-0460">Magnesium</keyword>
<accession>A0AAN5C3Y6</accession>
<evidence type="ECO:0000256" key="5">
    <source>
        <dbReference type="SAM" id="MobiDB-lite"/>
    </source>
</evidence>
<keyword evidence="7" id="KW-1185">Reference proteome</keyword>
<organism evidence="6 7">
    <name type="scientific">Pristionchus mayeri</name>
    <dbReference type="NCBI Taxonomy" id="1317129"/>
    <lineage>
        <taxon>Eukaryota</taxon>
        <taxon>Metazoa</taxon>
        <taxon>Ecdysozoa</taxon>
        <taxon>Nematoda</taxon>
        <taxon>Chromadorea</taxon>
        <taxon>Rhabditida</taxon>
        <taxon>Rhabditina</taxon>
        <taxon>Diplogasteromorpha</taxon>
        <taxon>Diplogasteroidea</taxon>
        <taxon>Neodiplogasteridae</taxon>
        <taxon>Pristionchus</taxon>
    </lineage>
</organism>
<evidence type="ECO:0000256" key="4">
    <source>
        <dbReference type="ARBA" id="ARBA00022842"/>
    </source>
</evidence>
<evidence type="ECO:0000256" key="2">
    <source>
        <dbReference type="ARBA" id="ARBA00022723"/>
    </source>
</evidence>
<keyword evidence="3" id="KW-0418">Kinase</keyword>
<dbReference type="GO" id="GO:0046872">
    <property type="term" value="F:metal ion binding"/>
    <property type="evidence" value="ECO:0007669"/>
    <property type="project" value="UniProtKB-KW"/>
</dbReference>
<dbReference type="PANTHER" id="PTHR21208:SF0">
    <property type="entry name" value="ADP-DEPENDENT GLUCOKINASE"/>
    <property type="match status" value="1"/>
</dbReference>
<feature type="non-terminal residue" evidence="6">
    <location>
        <position position="1"/>
    </location>
</feature>
<keyword evidence="1" id="KW-0808">Transferase</keyword>